<dbReference type="InterPro" id="IPR018114">
    <property type="entry name" value="TRYPSIN_HIS"/>
</dbReference>
<dbReference type="FunFam" id="3.10.450.220:FF:000001">
    <property type="entry name" value="60S ribosome subunit biogenesis protein NIP7 homolog"/>
    <property type="match status" value="1"/>
</dbReference>
<dbReference type="PRINTS" id="PR00722">
    <property type="entry name" value="CHYMOTRYPSIN"/>
</dbReference>
<dbReference type="GO" id="GO:0003723">
    <property type="term" value="F:RNA binding"/>
    <property type="evidence" value="ECO:0007669"/>
    <property type="project" value="UniProtKB-KW"/>
</dbReference>
<comment type="caution">
    <text evidence="15">The sequence shown here is derived from an EMBL/GenBank/DDBJ whole genome shotgun (WGS) entry which is preliminary data.</text>
</comment>
<dbReference type="STRING" id="3076.A0A2P6U428"/>
<gene>
    <name evidence="15" type="ORF">C2E21_0571</name>
</gene>
<dbReference type="CDD" id="cd21146">
    <property type="entry name" value="Nip7_N_euk"/>
    <property type="match status" value="1"/>
</dbReference>
<dbReference type="InterPro" id="IPR001314">
    <property type="entry name" value="Peptidase_S1A"/>
</dbReference>
<dbReference type="SMART" id="SM00020">
    <property type="entry name" value="Tryp_SPc"/>
    <property type="match status" value="1"/>
</dbReference>
<dbReference type="PANTHER" id="PTHR24276">
    <property type="entry name" value="POLYSERASE-RELATED"/>
    <property type="match status" value="1"/>
</dbReference>
<dbReference type="Proteomes" id="UP000239899">
    <property type="component" value="Unassembled WGS sequence"/>
</dbReference>
<dbReference type="CDD" id="cd00190">
    <property type="entry name" value="Tryp_SPc"/>
    <property type="match status" value="1"/>
</dbReference>
<dbReference type="InterPro" id="IPR005155">
    <property type="entry name" value="UPF0113_PUA"/>
</dbReference>
<feature type="coiled-coil region" evidence="13">
    <location>
        <begin position="319"/>
        <end position="346"/>
    </location>
</feature>
<dbReference type="InterPro" id="IPR043504">
    <property type="entry name" value="Peptidase_S1_PA_chymotrypsin"/>
</dbReference>
<keyword evidence="12" id="KW-0378">Hydrolase</keyword>
<dbReference type="FunFam" id="2.40.10.10:FF:000054">
    <property type="entry name" value="Complement C1r subcomponent"/>
    <property type="match status" value="1"/>
</dbReference>
<name>A0A2P6U428_CHLSO</name>
<accession>A0A2P6U428</accession>
<keyword evidence="9" id="KW-1015">Disulfide bond</keyword>
<keyword evidence="16" id="KW-1185">Reference proteome</keyword>
<dbReference type="SUPFAM" id="SSF81383">
    <property type="entry name" value="F-box domain"/>
    <property type="match status" value="1"/>
</dbReference>
<evidence type="ECO:0000259" key="14">
    <source>
        <dbReference type="PROSITE" id="PS50240"/>
    </source>
</evidence>
<dbReference type="PROSITE" id="PS50890">
    <property type="entry name" value="PUA"/>
    <property type="match status" value="1"/>
</dbReference>
<dbReference type="InterPro" id="IPR040598">
    <property type="entry name" value="NIP7_N"/>
</dbReference>
<dbReference type="GO" id="GO:0004252">
    <property type="term" value="F:serine-type endopeptidase activity"/>
    <property type="evidence" value="ECO:0007669"/>
    <property type="project" value="InterPro"/>
</dbReference>
<keyword evidence="12" id="KW-0645">Protease</keyword>
<dbReference type="Gene3D" id="1.20.1280.50">
    <property type="match status" value="1"/>
</dbReference>
<dbReference type="GO" id="GO:0005730">
    <property type="term" value="C:nucleolus"/>
    <property type="evidence" value="ECO:0007669"/>
    <property type="project" value="UniProtKB-SubCell"/>
</dbReference>
<evidence type="ECO:0000256" key="11">
    <source>
        <dbReference type="ARBA" id="ARBA00023242"/>
    </source>
</evidence>
<evidence type="ECO:0000313" key="15">
    <source>
        <dbReference type="EMBL" id="PRW61056.1"/>
    </source>
</evidence>
<dbReference type="Pfam" id="PF12937">
    <property type="entry name" value="F-box-like"/>
    <property type="match status" value="1"/>
</dbReference>
<dbReference type="GO" id="GO:0006508">
    <property type="term" value="P:proteolysis"/>
    <property type="evidence" value="ECO:0007669"/>
    <property type="project" value="UniProtKB-KW"/>
</dbReference>
<dbReference type="InterPro" id="IPR050430">
    <property type="entry name" value="Peptidase_S1"/>
</dbReference>
<dbReference type="Gene3D" id="3.10.450.220">
    <property type="match status" value="1"/>
</dbReference>
<keyword evidence="6" id="KW-0964">Secreted</keyword>
<dbReference type="SUPFAM" id="SSF88697">
    <property type="entry name" value="PUA domain-like"/>
    <property type="match status" value="1"/>
</dbReference>
<evidence type="ECO:0000256" key="12">
    <source>
        <dbReference type="RuleBase" id="RU363034"/>
    </source>
</evidence>
<reference evidence="15 16" key="1">
    <citation type="journal article" date="2018" name="Plant J.">
        <title>Genome sequences of Chlorella sorokiniana UTEX 1602 and Micractinium conductrix SAG 241.80: implications to maltose excretion by a green alga.</title>
        <authorList>
            <person name="Arriola M.B."/>
            <person name="Velmurugan N."/>
            <person name="Zhang Y."/>
            <person name="Plunkett M.H."/>
            <person name="Hondzo H."/>
            <person name="Barney B.M."/>
        </authorList>
    </citation>
    <scope>NUCLEOTIDE SEQUENCE [LARGE SCALE GENOMIC DNA]</scope>
    <source>
        <strain evidence="16">UTEX 1602</strain>
    </source>
</reference>
<organism evidence="15 16">
    <name type="scientific">Chlorella sorokiniana</name>
    <name type="common">Freshwater green alga</name>
    <dbReference type="NCBI Taxonomy" id="3076"/>
    <lineage>
        <taxon>Eukaryota</taxon>
        <taxon>Viridiplantae</taxon>
        <taxon>Chlorophyta</taxon>
        <taxon>core chlorophytes</taxon>
        <taxon>Trebouxiophyceae</taxon>
        <taxon>Chlorellales</taxon>
        <taxon>Chlorellaceae</taxon>
        <taxon>Chlorella clade</taxon>
        <taxon>Chlorella</taxon>
    </lineage>
</organism>
<dbReference type="SUPFAM" id="SSF88802">
    <property type="entry name" value="Pre-PUA domain"/>
    <property type="match status" value="1"/>
</dbReference>
<evidence type="ECO:0000256" key="6">
    <source>
        <dbReference type="ARBA" id="ARBA00022525"/>
    </source>
</evidence>
<dbReference type="CDD" id="cd21151">
    <property type="entry name" value="PUA_Nip7-like"/>
    <property type="match status" value="1"/>
</dbReference>
<dbReference type="PROSITE" id="PS00134">
    <property type="entry name" value="TRYPSIN_HIS"/>
    <property type="match status" value="1"/>
</dbReference>
<keyword evidence="12" id="KW-0720">Serine protease</keyword>
<evidence type="ECO:0000313" key="16">
    <source>
        <dbReference type="Proteomes" id="UP000239899"/>
    </source>
</evidence>
<dbReference type="InterPro" id="IPR001254">
    <property type="entry name" value="Trypsin_dom"/>
</dbReference>
<proteinExistence type="inferred from homology"/>
<evidence type="ECO:0000256" key="13">
    <source>
        <dbReference type="SAM" id="Coils"/>
    </source>
</evidence>
<comment type="similarity">
    <text evidence="4">Belongs to the NIP7 family.</text>
</comment>
<dbReference type="Gene3D" id="2.40.10.10">
    <property type="entry name" value="Trypsin-like serine proteases"/>
    <property type="match status" value="1"/>
</dbReference>
<sequence length="1017" mass="110816">MQVEAAEAAALVAMRPLTEDETKVVFEKLHKFIGKNIKALVDKGDQPHCLRLQRNRVFYVREDLMRRATNVARDKLVALGTCIGRFTHSGKFRLTIGALDVLALYAKYKVWVKPSAEMQFLYGNHVLKNGLGRITENTPGYTGVVVYSMSDVPLGFGVTAKSTSECRSADPNAIVVFHQADSILHHLPVPDLLRCSEVCRALYEAAQDEAVWHAKARERYPPATLRLGEAYASWQELVADDNAEHSALFLPLAGASCLYKFNRHDYYFQCLLLGLEWQRAEQVFRLYFEARGEIDLRHPSASSVGYTVHRGGGGGAEERRRLEERLQQLQARRQLLEQELAAAEAADALNTAAQVQHQLLRNATQQQQVEAALHQQQQEPHFADLLTVVRPAGQRLIEDKEGHKLGYLTFDALDRISLLLDELPDSYASKQAALERGVDLVFCFANPIPVMPHGGLVDYAPCTIAQLAPGGSLMNVFKQQGRYLVRAAQGGSGALKMRPALRAALLLGLVAAITAAANPTPAIVNGQNAPRGRFRYMASLRLADRPDVPFCGGTLIHPRVVLTAGHCMRDIYTGEDLPPNMSLPVVRIGGYNRTTEAPGVSYQQFQVQETKVNPNFKTGFTGALTYDLADNDAALLLLPAPCTLPTVTLVGPSRKPALPAVAGTVATVVGWGLTGYQDGKRTTTGPLQMVQQTLLKSSACQEALGEARFVRNGTYYNVDYRFSTNAMICAAGHAAPPQTTCAGDSGGPLLVTGADASKDRQIGIVSWGAARCDDEYTTYTDIGMVFDWIDAQVFAWTGDRLAPWLPCNQGANKGCKTCAAAPNAHKCASCANPTFVVDAAGKCVFKPVTGKMLADNRAVGFYRQPITYNGSIGEAVDIVSAAPFWMLNGRLTRGSQQGTRALGSVSWSYDNKVDVAVIAGRMVVNVNGRMQKQGPVMALASQTKCHFRPDRCYGGGMCDSRRVDIVRPGISTAITQPFVRAGKKGRYAAWLEVAVTVKANPKQQLTGYLGQTILFRP</sequence>
<keyword evidence="13" id="KW-0175">Coiled coil</keyword>
<dbReference type="OrthoDB" id="27490at2759"/>
<evidence type="ECO:0000256" key="2">
    <source>
        <dbReference type="ARBA" id="ARBA00004613"/>
    </source>
</evidence>
<keyword evidence="11" id="KW-0539">Nucleus</keyword>
<evidence type="ECO:0000256" key="7">
    <source>
        <dbReference type="ARBA" id="ARBA00022729"/>
    </source>
</evidence>
<dbReference type="Pfam" id="PF17833">
    <property type="entry name" value="pre-PUA_NIP7"/>
    <property type="match status" value="1"/>
</dbReference>
<feature type="domain" description="Peptidase S1" evidence="14">
    <location>
        <begin position="523"/>
        <end position="794"/>
    </location>
</feature>
<keyword evidence="5" id="KW-0690">Ribosome biogenesis</keyword>
<dbReference type="PROSITE" id="PS50240">
    <property type="entry name" value="TRYPSIN_DOM"/>
    <property type="match status" value="1"/>
</dbReference>
<dbReference type="InterPro" id="IPR015947">
    <property type="entry name" value="PUA-like_sf"/>
</dbReference>
<dbReference type="PANTHER" id="PTHR24276:SF98">
    <property type="entry name" value="FI18310P1-RELATED"/>
    <property type="match status" value="1"/>
</dbReference>
<dbReference type="GO" id="GO:0005576">
    <property type="term" value="C:extracellular region"/>
    <property type="evidence" value="ECO:0007669"/>
    <property type="project" value="UniProtKB-SubCell"/>
</dbReference>
<evidence type="ECO:0000256" key="9">
    <source>
        <dbReference type="ARBA" id="ARBA00023157"/>
    </source>
</evidence>
<dbReference type="InterPro" id="IPR002478">
    <property type="entry name" value="PUA"/>
</dbReference>
<evidence type="ECO:0000256" key="4">
    <source>
        <dbReference type="ARBA" id="ARBA00009895"/>
    </source>
</evidence>
<dbReference type="SUPFAM" id="SSF50494">
    <property type="entry name" value="Trypsin-like serine proteases"/>
    <property type="match status" value="1"/>
</dbReference>
<dbReference type="Pfam" id="PF00089">
    <property type="entry name" value="Trypsin"/>
    <property type="match status" value="1"/>
</dbReference>
<dbReference type="Gene3D" id="2.30.130.10">
    <property type="entry name" value="PUA domain"/>
    <property type="match status" value="1"/>
</dbReference>
<dbReference type="InterPro" id="IPR055359">
    <property type="entry name" value="Nip7_N_euk"/>
</dbReference>
<dbReference type="InterPro" id="IPR036047">
    <property type="entry name" value="F-box-like_dom_sf"/>
</dbReference>
<evidence type="ECO:0000256" key="5">
    <source>
        <dbReference type="ARBA" id="ARBA00022517"/>
    </source>
</evidence>
<dbReference type="Pfam" id="PF03657">
    <property type="entry name" value="UPF0113"/>
    <property type="match status" value="1"/>
</dbReference>
<evidence type="ECO:0000256" key="10">
    <source>
        <dbReference type="ARBA" id="ARBA00023180"/>
    </source>
</evidence>
<dbReference type="InterPro" id="IPR001810">
    <property type="entry name" value="F-box_dom"/>
</dbReference>
<dbReference type="EMBL" id="LHPG02000001">
    <property type="protein sequence ID" value="PRW61056.1"/>
    <property type="molecule type" value="Genomic_DNA"/>
</dbReference>
<evidence type="ECO:0000256" key="8">
    <source>
        <dbReference type="ARBA" id="ARBA00022884"/>
    </source>
</evidence>
<dbReference type="AlphaFoldDB" id="A0A2P6U428"/>
<dbReference type="GO" id="GO:0042254">
    <property type="term" value="P:ribosome biogenesis"/>
    <property type="evidence" value="ECO:0007669"/>
    <property type="project" value="UniProtKB-KW"/>
</dbReference>
<dbReference type="InterPro" id="IPR033116">
    <property type="entry name" value="TRYPSIN_SER"/>
</dbReference>
<protein>
    <submittedName>
        <fullName evidence="15">60S ribosome subunit biogenesis NIP7-like protein</fullName>
    </submittedName>
</protein>
<dbReference type="PROSITE" id="PS00135">
    <property type="entry name" value="TRYPSIN_SER"/>
    <property type="match status" value="1"/>
</dbReference>
<keyword evidence="8" id="KW-0694">RNA-binding</keyword>
<dbReference type="InterPro" id="IPR009003">
    <property type="entry name" value="Peptidase_S1_PA"/>
</dbReference>
<comment type="similarity">
    <text evidence="3">Belongs to the peptidase S1 family.</text>
</comment>
<keyword evidence="10" id="KW-0325">Glycoprotein</keyword>
<dbReference type="FunFam" id="2.30.130.10:FF:000002">
    <property type="entry name" value="60S ribosome subunit biogenesis protein NIP7 homolog"/>
    <property type="match status" value="1"/>
</dbReference>
<keyword evidence="7" id="KW-0732">Signal</keyword>
<evidence type="ECO:0000256" key="1">
    <source>
        <dbReference type="ARBA" id="ARBA00004604"/>
    </source>
</evidence>
<comment type="subcellular location">
    <subcellularLocation>
        <location evidence="1">Nucleus</location>
        <location evidence="1">Nucleolus</location>
    </subcellularLocation>
    <subcellularLocation>
        <location evidence="2">Secreted</location>
    </subcellularLocation>
</comment>
<dbReference type="SMART" id="SM00359">
    <property type="entry name" value="PUA"/>
    <property type="match status" value="1"/>
</dbReference>
<dbReference type="InterPro" id="IPR036974">
    <property type="entry name" value="PUA_sf"/>
</dbReference>
<evidence type="ECO:0000256" key="3">
    <source>
        <dbReference type="ARBA" id="ARBA00007664"/>
    </source>
</evidence>